<name>A0A516SEN5_9NEIS</name>
<dbReference type="PANTHER" id="PTHR35145">
    <property type="entry name" value="CYTOPLASMIC PROTEIN-RELATED"/>
    <property type="match status" value="1"/>
</dbReference>
<dbReference type="SUPFAM" id="SSF142906">
    <property type="entry name" value="YjbR-like"/>
    <property type="match status" value="1"/>
</dbReference>
<proteinExistence type="predicted"/>
<organism evidence="1 2">
    <name type="scientific">Chitinimonas arctica</name>
    <dbReference type="NCBI Taxonomy" id="2594795"/>
    <lineage>
        <taxon>Bacteria</taxon>
        <taxon>Pseudomonadati</taxon>
        <taxon>Pseudomonadota</taxon>
        <taxon>Betaproteobacteria</taxon>
        <taxon>Neisseriales</taxon>
        <taxon>Chitinibacteraceae</taxon>
        <taxon>Chitinimonas</taxon>
    </lineage>
</organism>
<sequence>MTHAEIEAFCLALPGVSADIKWDCARVFSVHDKMFCLIHMDAAQSTGPSFKVDPQRFLEMTDQPGFIPAPYLARHHWVKLTDMDAIAAPHLADLLRTSYQLVRAKLPKKQRDALPAL</sequence>
<dbReference type="InterPro" id="IPR058532">
    <property type="entry name" value="YjbR/MT2646/Rv2570-like"/>
</dbReference>
<evidence type="ECO:0000313" key="2">
    <source>
        <dbReference type="Proteomes" id="UP000317550"/>
    </source>
</evidence>
<dbReference type="GO" id="GO:0003677">
    <property type="term" value="F:DNA binding"/>
    <property type="evidence" value="ECO:0007669"/>
    <property type="project" value="UniProtKB-KW"/>
</dbReference>
<dbReference type="RefSeq" id="WP_144278016.1">
    <property type="nucleotide sequence ID" value="NZ_CP041730.1"/>
</dbReference>
<keyword evidence="2" id="KW-1185">Reference proteome</keyword>
<dbReference type="InterPro" id="IPR038056">
    <property type="entry name" value="YjbR-like_sf"/>
</dbReference>
<dbReference type="Pfam" id="PF04237">
    <property type="entry name" value="YjbR"/>
    <property type="match status" value="1"/>
</dbReference>
<dbReference type="EMBL" id="CP041730">
    <property type="protein sequence ID" value="QDQ26622.1"/>
    <property type="molecule type" value="Genomic_DNA"/>
</dbReference>
<dbReference type="PANTHER" id="PTHR35145:SF1">
    <property type="entry name" value="CYTOPLASMIC PROTEIN"/>
    <property type="match status" value="1"/>
</dbReference>
<dbReference type="OrthoDB" id="3194910at2"/>
<dbReference type="AlphaFoldDB" id="A0A516SEN5"/>
<dbReference type="Gene3D" id="3.90.1150.30">
    <property type="match status" value="1"/>
</dbReference>
<evidence type="ECO:0000313" key="1">
    <source>
        <dbReference type="EMBL" id="QDQ26622.1"/>
    </source>
</evidence>
<dbReference type="KEGG" id="cari:FNU76_09740"/>
<keyword evidence="1" id="KW-0238">DNA-binding</keyword>
<accession>A0A516SEN5</accession>
<dbReference type="InterPro" id="IPR007351">
    <property type="entry name" value="YjbR"/>
</dbReference>
<gene>
    <name evidence="1" type="ORF">FNU76_09740</name>
</gene>
<protein>
    <submittedName>
        <fullName evidence="1">MmcQ/YjbR family DNA-binding protein</fullName>
    </submittedName>
</protein>
<dbReference type="Proteomes" id="UP000317550">
    <property type="component" value="Chromosome"/>
</dbReference>
<reference evidence="2" key="1">
    <citation type="submission" date="2019-07" db="EMBL/GenBank/DDBJ databases">
        <title>Chitinimonas sp. nov., isolated from Ny-Alesund, arctica soil.</title>
        <authorList>
            <person name="Xu Q."/>
            <person name="Peng F."/>
        </authorList>
    </citation>
    <scope>NUCLEOTIDE SEQUENCE [LARGE SCALE GENOMIC DNA]</scope>
    <source>
        <strain evidence="2">R3-44</strain>
    </source>
</reference>